<reference evidence="1" key="1">
    <citation type="journal article" date="2014" name="Front. Microbiol.">
        <title>High frequency of phylogenetically diverse reductive dehalogenase-homologous genes in deep subseafloor sedimentary metagenomes.</title>
        <authorList>
            <person name="Kawai M."/>
            <person name="Futagami T."/>
            <person name="Toyoda A."/>
            <person name="Takaki Y."/>
            <person name="Nishi S."/>
            <person name="Hori S."/>
            <person name="Arai W."/>
            <person name="Tsubouchi T."/>
            <person name="Morono Y."/>
            <person name="Uchiyama I."/>
            <person name="Ito T."/>
            <person name="Fujiyama A."/>
            <person name="Inagaki F."/>
            <person name="Takami H."/>
        </authorList>
    </citation>
    <scope>NUCLEOTIDE SEQUENCE</scope>
    <source>
        <strain evidence="1">Expedition CK06-06</strain>
    </source>
</reference>
<dbReference type="AlphaFoldDB" id="X1RV42"/>
<sequence>MDDLIAEGVGVDFNQGLDIRLVDDEVAFYLSKVNARRLRFAFDHISYEHSVRQGISLLAKRGISPSKLSFYVLVGFNGNETALERMKLLQSFNVTVFPMIYRGPDGKEPEIREKLSETILWHGGRGNLKKFLRLVGRLPE</sequence>
<dbReference type="EMBL" id="BARW01007100">
    <property type="protein sequence ID" value="GAI84627.1"/>
    <property type="molecule type" value="Genomic_DNA"/>
</dbReference>
<gene>
    <name evidence="1" type="ORF">S12H4_14858</name>
</gene>
<evidence type="ECO:0008006" key="2">
    <source>
        <dbReference type="Google" id="ProtNLM"/>
    </source>
</evidence>
<name>X1RV42_9ZZZZ</name>
<proteinExistence type="predicted"/>
<comment type="caution">
    <text evidence="1">The sequence shown here is derived from an EMBL/GenBank/DDBJ whole genome shotgun (WGS) entry which is preliminary data.</text>
</comment>
<organism evidence="1">
    <name type="scientific">marine sediment metagenome</name>
    <dbReference type="NCBI Taxonomy" id="412755"/>
    <lineage>
        <taxon>unclassified sequences</taxon>
        <taxon>metagenomes</taxon>
        <taxon>ecological metagenomes</taxon>
    </lineage>
</organism>
<accession>X1RV42</accession>
<evidence type="ECO:0000313" key="1">
    <source>
        <dbReference type="EMBL" id="GAI84627.1"/>
    </source>
</evidence>
<protein>
    <recommendedName>
        <fullName evidence="2">Radical SAM core domain-containing protein</fullName>
    </recommendedName>
</protein>